<evidence type="ECO:0000256" key="4">
    <source>
        <dbReference type="ARBA" id="ARBA00022982"/>
    </source>
</evidence>
<protein>
    <submittedName>
        <fullName evidence="8">Heme binding</fullName>
    </submittedName>
</protein>
<organism evidence="8 9">
    <name type="scientific">Gossypium australe</name>
    <dbReference type="NCBI Taxonomy" id="47621"/>
    <lineage>
        <taxon>Eukaryota</taxon>
        <taxon>Viridiplantae</taxon>
        <taxon>Streptophyta</taxon>
        <taxon>Embryophyta</taxon>
        <taxon>Tracheophyta</taxon>
        <taxon>Spermatophyta</taxon>
        <taxon>Magnoliopsida</taxon>
        <taxon>eudicotyledons</taxon>
        <taxon>Gunneridae</taxon>
        <taxon>Pentapetalae</taxon>
        <taxon>rosids</taxon>
        <taxon>malvids</taxon>
        <taxon>Malvales</taxon>
        <taxon>Malvaceae</taxon>
        <taxon>Malvoideae</taxon>
        <taxon>Gossypium</taxon>
    </lineage>
</organism>
<dbReference type="EMBL" id="SMMG02000010">
    <property type="protein sequence ID" value="KAA3458874.1"/>
    <property type="molecule type" value="Genomic_DNA"/>
</dbReference>
<sequence length="200" mass="22288">MYFSGKMFWSLLPTGLVIWLMCMLGTRTVDTLMEWDLLIYPSSLLGNDSSAQNDWKGAWWHSSFTVHSGFVEDDSPFSTGGRKGTYYFEFSRPLRTMDRLQQDVQFTIGGSSKMSVALWYPVDGNPWSGSGHYTINCDWVSFDIASGGSKLTKSAKSSSSWDAASAFSLLFSVAALCVAIFVAYQVSRPKNIPFTPMENL</sequence>
<proteinExistence type="predicted"/>
<feature type="domain" description="Cytochrome c-552/DMSO reductase-like haem-binding" evidence="7">
    <location>
        <begin position="46"/>
        <end position="133"/>
    </location>
</feature>
<name>A0A5B6UR13_9ROSI</name>
<dbReference type="AlphaFoldDB" id="A0A5B6UR13"/>
<dbReference type="Pfam" id="PF09459">
    <property type="entry name" value="EB_dh"/>
    <property type="match status" value="1"/>
</dbReference>
<feature type="transmembrane region" description="Helical" evidence="6">
    <location>
        <begin position="163"/>
        <end position="184"/>
    </location>
</feature>
<dbReference type="PANTHER" id="PTHR36044">
    <property type="entry name" value="HEME BINDING PROTEIN"/>
    <property type="match status" value="1"/>
</dbReference>
<evidence type="ECO:0000313" key="9">
    <source>
        <dbReference type="Proteomes" id="UP000325315"/>
    </source>
</evidence>
<keyword evidence="6" id="KW-0472">Membrane</keyword>
<evidence type="ECO:0000313" key="8">
    <source>
        <dbReference type="EMBL" id="KAA3458874.1"/>
    </source>
</evidence>
<dbReference type="OrthoDB" id="2012588at2759"/>
<keyword evidence="6" id="KW-1133">Transmembrane helix</keyword>
<dbReference type="GO" id="GO:0046872">
    <property type="term" value="F:metal ion binding"/>
    <property type="evidence" value="ECO:0007669"/>
    <property type="project" value="UniProtKB-KW"/>
</dbReference>
<comment type="caution">
    <text evidence="8">The sequence shown here is derived from an EMBL/GenBank/DDBJ whole genome shotgun (WGS) entry which is preliminary data.</text>
</comment>
<evidence type="ECO:0000259" key="7">
    <source>
        <dbReference type="Pfam" id="PF09459"/>
    </source>
</evidence>
<keyword evidence="4" id="KW-0249">Electron transport</keyword>
<keyword evidence="2" id="KW-0349">Heme</keyword>
<dbReference type="Gene3D" id="2.60.40.1190">
    <property type="match status" value="1"/>
</dbReference>
<dbReference type="InterPro" id="IPR019020">
    <property type="entry name" value="Cyt-c552/DMSO_Rdtase_haem-bd"/>
</dbReference>
<evidence type="ECO:0000256" key="2">
    <source>
        <dbReference type="ARBA" id="ARBA00022617"/>
    </source>
</evidence>
<dbReference type="Proteomes" id="UP000325315">
    <property type="component" value="Unassembled WGS sequence"/>
</dbReference>
<keyword evidence="9" id="KW-1185">Reference proteome</keyword>
<evidence type="ECO:0000256" key="3">
    <source>
        <dbReference type="ARBA" id="ARBA00022723"/>
    </source>
</evidence>
<keyword evidence="3" id="KW-0479">Metal-binding</keyword>
<feature type="transmembrane region" description="Helical" evidence="6">
    <location>
        <begin position="7"/>
        <end position="26"/>
    </location>
</feature>
<accession>A0A5B6UR13</accession>
<dbReference type="GO" id="GO:0020037">
    <property type="term" value="F:heme binding"/>
    <property type="evidence" value="ECO:0007669"/>
    <property type="project" value="InterPro"/>
</dbReference>
<evidence type="ECO:0000256" key="6">
    <source>
        <dbReference type="SAM" id="Phobius"/>
    </source>
</evidence>
<keyword evidence="6" id="KW-0812">Transmembrane</keyword>
<keyword evidence="5" id="KW-0408">Iron</keyword>
<evidence type="ECO:0000256" key="5">
    <source>
        <dbReference type="ARBA" id="ARBA00023004"/>
    </source>
</evidence>
<keyword evidence="1" id="KW-0813">Transport</keyword>
<dbReference type="PANTHER" id="PTHR36044:SF1">
    <property type="entry name" value="HEME BINDING PROTEIN"/>
    <property type="match status" value="1"/>
</dbReference>
<reference evidence="9" key="1">
    <citation type="journal article" date="2019" name="Plant Biotechnol. J.">
        <title>Genome sequencing of the Australian wild diploid species Gossypium australe highlights disease resistance and delayed gland morphogenesis.</title>
        <authorList>
            <person name="Cai Y."/>
            <person name="Cai X."/>
            <person name="Wang Q."/>
            <person name="Wang P."/>
            <person name="Zhang Y."/>
            <person name="Cai C."/>
            <person name="Xu Y."/>
            <person name="Wang K."/>
            <person name="Zhou Z."/>
            <person name="Wang C."/>
            <person name="Geng S."/>
            <person name="Li B."/>
            <person name="Dong Q."/>
            <person name="Hou Y."/>
            <person name="Wang H."/>
            <person name="Ai P."/>
            <person name="Liu Z."/>
            <person name="Yi F."/>
            <person name="Sun M."/>
            <person name="An G."/>
            <person name="Cheng J."/>
            <person name="Zhang Y."/>
            <person name="Shi Q."/>
            <person name="Xie Y."/>
            <person name="Shi X."/>
            <person name="Chang Y."/>
            <person name="Huang F."/>
            <person name="Chen Y."/>
            <person name="Hong S."/>
            <person name="Mi L."/>
            <person name="Sun Q."/>
            <person name="Zhang L."/>
            <person name="Zhou B."/>
            <person name="Peng R."/>
            <person name="Zhang X."/>
            <person name="Liu F."/>
        </authorList>
    </citation>
    <scope>NUCLEOTIDE SEQUENCE [LARGE SCALE GENOMIC DNA]</scope>
    <source>
        <strain evidence="9">cv. PA1801</strain>
    </source>
</reference>
<evidence type="ECO:0000256" key="1">
    <source>
        <dbReference type="ARBA" id="ARBA00022448"/>
    </source>
</evidence>
<gene>
    <name evidence="8" type="ORF">EPI10_013429</name>
</gene>